<sequence length="401" mass="45119">MKKLGMLTIFLISPLFLSACWDSYELEERANILGLAVDLGDMNEIDEIPKVTHIEGETPASVEDTIYKVTAQIAVPGKIKLGPEGGTGEGSEKTAWVLETYGHTMKDALANMQQQLAEKLYLGHLQIIVVSEDIAKQGIIDISDYLRRDIEVRRTAWMIISEGDAHSILKVAPPIETVPALYLAETLNNAVRFGKLPEEYLGKFWINLSDIGVDAILPIVKPINNDRIFVSGLSYFKEEKMAGTMLPLEIGAYLAMIGEAKGGYSFMVSLDDAVYILNSQKRSSVIQVDLQNGTPTAAIDIHIDSELDEEINDGRLDEKKIKEIEKEANAFLEKDVLLNLIKRLQDDQSDILGIGARIRAEYSDYWKREVKTTEQWKKIYKEMNIKVNIHTQIRRTGMEWD</sequence>
<evidence type="ECO:0000256" key="2">
    <source>
        <dbReference type="ARBA" id="ARBA00007886"/>
    </source>
</evidence>
<protein>
    <submittedName>
        <fullName evidence="11">Spore gernimation protein GerC</fullName>
    </submittedName>
</protein>
<keyword evidence="7" id="KW-0449">Lipoprotein</keyword>
<evidence type="ECO:0000313" key="11">
    <source>
        <dbReference type="EMBL" id="KGR81508.1"/>
    </source>
</evidence>
<organism evidence="11 12">
    <name type="scientific">Lysinibacillus odysseyi 34hs-1 = NBRC 100172</name>
    <dbReference type="NCBI Taxonomy" id="1220589"/>
    <lineage>
        <taxon>Bacteria</taxon>
        <taxon>Bacillati</taxon>
        <taxon>Bacillota</taxon>
        <taxon>Bacilli</taxon>
        <taxon>Bacillales</taxon>
        <taxon>Bacillaceae</taxon>
        <taxon>Lysinibacillus</taxon>
    </lineage>
</organism>
<keyword evidence="3" id="KW-0309">Germination</keyword>
<dbReference type="Pfam" id="PF05504">
    <property type="entry name" value="Spore_GerAC"/>
    <property type="match status" value="1"/>
</dbReference>
<keyword evidence="6" id="KW-0564">Palmitate</keyword>
<evidence type="ECO:0000259" key="10">
    <source>
        <dbReference type="Pfam" id="PF25198"/>
    </source>
</evidence>
<accession>A0A0A3IFA6</accession>
<dbReference type="InterPro" id="IPR008844">
    <property type="entry name" value="Spore_GerAC-like"/>
</dbReference>
<comment type="similarity">
    <text evidence="2">Belongs to the GerABKC lipoprotein family.</text>
</comment>
<evidence type="ECO:0000256" key="8">
    <source>
        <dbReference type="SAM" id="SignalP"/>
    </source>
</evidence>
<evidence type="ECO:0000256" key="7">
    <source>
        <dbReference type="ARBA" id="ARBA00023288"/>
    </source>
</evidence>
<feature type="domain" description="Spore germination GerAC-like C-terminal" evidence="9">
    <location>
        <begin position="231"/>
        <end position="397"/>
    </location>
</feature>
<name>A0A0A3IFA6_9BACI</name>
<comment type="caution">
    <text evidence="11">The sequence shown here is derived from an EMBL/GenBank/DDBJ whole genome shotgun (WGS) entry which is preliminary data.</text>
</comment>
<dbReference type="NCBIfam" id="TIGR02887">
    <property type="entry name" value="spore_ger_x_C"/>
    <property type="match status" value="1"/>
</dbReference>
<feature type="chain" id="PRO_5038354636" evidence="8">
    <location>
        <begin position="20"/>
        <end position="401"/>
    </location>
</feature>
<reference evidence="11 12" key="1">
    <citation type="submission" date="2014-02" db="EMBL/GenBank/DDBJ databases">
        <title>Draft genome sequence of Lysinibacillus odysseyi NBRC 100172.</title>
        <authorList>
            <person name="Zhang F."/>
            <person name="Wang G."/>
            <person name="Zhang L."/>
        </authorList>
    </citation>
    <scope>NUCLEOTIDE SEQUENCE [LARGE SCALE GENOMIC DNA]</scope>
    <source>
        <strain evidence="11 12">NBRC 100172</strain>
    </source>
</reference>
<feature type="domain" description="Spore germination protein N-terminal" evidence="10">
    <location>
        <begin position="22"/>
        <end position="221"/>
    </location>
</feature>
<dbReference type="STRING" id="1220589.CD32_19315"/>
<keyword evidence="4 8" id="KW-0732">Signal</keyword>
<dbReference type="InterPro" id="IPR046953">
    <property type="entry name" value="Spore_GerAC-like_C"/>
</dbReference>
<evidence type="ECO:0000256" key="5">
    <source>
        <dbReference type="ARBA" id="ARBA00023136"/>
    </source>
</evidence>
<evidence type="ECO:0000256" key="6">
    <source>
        <dbReference type="ARBA" id="ARBA00023139"/>
    </source>
</evidence>
<dbReference type="OrthoDB" id="9816067at2"/>
<dbReference type="EMBL" id="JPVP01000060">
    <property type="protein sequence ID" value="KGR81508.1"/>
    <property type="molecule type" value="Genomic_DNA"/>
</dbReference>
<dbReference type="AlphaFoldDB" id="A0A0A3IFA6"/>
<keyword evidence="5" id="KW-0472">Membrane</keyword>
<dbReference type="eggNOG" id="ENOG502Z7MM">
    <property type="taxonomic scope" value="Bacteria"/>
</dbReference>
<feature type="signal peptide" evidence="8">
    <location>
        <begin position="1"/>
        <end position="19"/>
    </location>
</feature>
<evidence type="ECO:0000256" key="3">
    <source>
        <dbReference type="ARBA" id="ARBA00022544"/>
    </source>
</evidence>
<dbReference type="PROSITE" id="PS51257">
    <property type="entry name" value="PROKAR_LIPOPROTEIN"/>
    <property type="match status" value="1"/>
</dbReference>
<dbReference type="PANTHER" id="PTHR35789:SF1">
    <property type="entry name" value="SPORE GERMINATION PROTEIN B3"/>
    <property type="match status" value="1"/>
</dbReference>
<evidence type="ECO:0000313" key="12">
    <source>
        <dbReference type="Proteomes" id="UP000030437"/>
    </source>
</evidence>
<proteinExistence type="inferred from homology"/>
<evidence type="ECO:0000256" key="4">
    <source>
        <dbReference type="ARBA" id="ARBA00022729"/>
    </source>
</evidence>
<dbReference type="Pfam" id="PF25198">
    <property type="entry name" value="Spore_GerAC_N"/>
    <property type="match status" value="1"/>
</dbReference>
<dbReference type="PANTHER" id="PTHR35789">
    <property type="entry name" value="SPORE GERMINATION PROTEIN B3"/>
    <property type="match status" value="1"/>
</dbReference>
<dbReference type="GO" id="GO:0016020">
    <property type="term" value="C:membrane"/>
    <property type="evidence" value="ECO:0007669"/>
    <property type="project" value="UniProtKB-SubCell"/>
</dbReference>
<dbReference type="Proteomes" id="UP000030437">
    <property type="component" value="Unassembled WGS sequence"/>
</dbReference>
<dbReference type="InterPro" id="IPR038501">
    <property type="entry name" value="Spore_GerAC_C_sf"/>
</dbReference>
<dbReference type="InterPro" id="IPR057336">
    <property type="entry name" value="GerAC_N"/>
</dbReference>
<dbReference type="RefSeq" id="WP_036157841.1">
    <property type="nucleotide sequence ID" value="NZ_AVCX01000001.1"/>
</dbReference>
<comment type="subcellular location">
    <subcellularLocation>
        <location evidence="1">Membrane</location>
        <topology evidence="1">Lipid-anchor</topology>
    </subcellularLocation>
</comment>
<keyword evidence="12" id="KW-1185">Reference proteome</keyword>
<dbReference type="GO" id="GO:0009847">
    <property type="term" value="P:spore germination"/>
    <property type="evidence" value="ECO:0007669"/>
    <property type="project" value="InterPro"/>
</dbReference>
<gene>
    <name evidence="11" type="ORF">CD32_19315</name>
</gene>
<evidence type="ECO:0000256" key="1">
    <source>
        <dbReference type="ARBA" id="ARBA00004635"/>
    </source>
</evidence>
<evidence type="ECO:0000259" key="9">
    <source>
        <dbReference type="Pfam" id="PF05504"/>
    </source>
</evidence>
<dbReference type="Gene3D" id="3.30.300.210">
    <property type="entry name" value="Nutrient germinant receptor protein C, domain 3"/>
    <property type="match status" value="1"/>
</dbReference>